<dbReference type="PANTHER" id="PTHR44688">
    <property type="entry name" value="DNA-BINDING TRANSCRIPTIONAL ACTIVATOR DEVR_DOSR"/>
    <property type="match status" value="1"/>
</dbReference>
<evidence type="ECO:0000256" key="1">
    <source>
        <dbReference type="ARBA" id="ARBA00023015"/>
    </source>
</evidence>
<dbReference type="Gene3D" id="3.40.50.300">
    <property type="entry name" value="P-loop containing nucleotide triphosphate hydrolases"/>
    <property type="match status" value="1"/>
</dbReference>
<dbReference type="SMART" id="SM00382">
    <property type="entry name" value="AAA"/>
    <property type="match status" value="1"/>
</dbReference>
<dbReference type="InterPro" id="IPR016032">
    <property type="entry name" value="Sig_transdc_resp-reg_C-effctor"/>
</dbReference>
<evidence type="ECO:0000256" key="3">
    <source>
        <dbReference type="ARBA" id="ARBA00023163"/>
    </source>
</evidence>
<dbReference type="InterPro" id="IPR000792">
    <property type="entry name" value="Tscrpt_reg_LuxR_C"/>
</dbReference>
<dbReference type="SMART" id="SM00421">
    <property type="entry name" value="HTH_LUXR"/>
    <property type="match status" value="1"/>
</dbReference>
<evidence type="ECO:0000313" key="5">
    <source>
        <dbReference type="EMBL" id="AYF97013.1"/>
    </source>
</evidence>
<dbReference type="SUPFAM" id="SSF46894">
    <property type="entry name" value="C-terminal effector domain of the bipartite response regulators"/>
    <property type="match status" value="1"/>
</dbReference>
<protein>
    <submittedName>
        <fullName evidence="5">Helix-turn-helix transcriptional regulator</fullName>
    </submittedName>
</protein>
<dbReference type="AlphaFoldDB" id="A0A387B3L6"/>
<keyword evidence="6" id="KW-1185">Reference proteome</keyword>
<feature type="domain" description="HTH luxR-type" evidence="4">
    <location>
        <begin position="798"/>
        <end position="862"/>
    </location>
</feature>
<dbReference type="KEGG" id="lyd:D7I47_01250"/>
<accession>A0A387B3L6</accession>
<dbReference type="Gene3D" id="1.10.10.10">
    <property type="entry name" value="Winged helix-like DNA-binding domain superfamily/Winged helix DNA-binding domain"/>
    <property type="match status" value="1"/>
</dbReference>
<dbReference type="PANTHER" id="PTHR44688:SF16">
    <property type="entry name" value="DNA-BINDING TRANSCRIPTIONAL ACTIVATOR DEVR_DOSR"/>
    <property type="match status" value="1"/>
</dbReference>
<dbReference type="Pfam" id="PF13191">
    <property type="entry name" value="AAA_16"/>
    <property type="match status" value="1"/>
</dbReference>
<dbReference type="Pfam" id="PF00196">
    <property type="entry name" value="GerE"/>
    <property type="match status" value="1"/>
</dbReference>
<dbReference type="Proteomes" id="UP000278886">
    <property type="component" value="Chromosome"/>
</dbReference>
<evidence type="ECO:0000256" key="2">
    <source>
        <dbReference type="ARBA" id="ARBA00023125"/>
    </source>
</evidence>
<reference evidence="6" key="1">
    <citation type="submission" date="2018-09" db="EMBL/GenBank/DDBJ databases">
        <title>Genome sequencing of strain 2DFWR-13.</title>
        <authorList>
            <person name="Heo J."/>
            <person name="Kim S.-J."/>
            <person name="Kwon S.-W."/>
        </authorList>
    </citation>
    <scope>NUCLEOTIDE SEQUENCE [LARGE SCALE GENOMIC DNA]</scope>
    <source>
        <strain evidence="6">2DFWR-13</strain>
    </source>
</reference>
<dbReference type="GO" id="GO:0006355">
    <property type="term" value="P:regulation of DNA-templated transcription"/>
    <property type="evidence" value="ECO:0007669"/>
    <property type="project" value="InterPro"/>
</dbReference>
<evidence type="ECO:0000313" key="6">
    <source>
        <dbReference type="Proteomes" id="UP000278886"/>
    </source>
</evidence>
<dbReference type="PROSITE" id="PS50043">
    <property type="entry name" value="HTH_LUXR_2"/>
    <property type="match status" value="1"/>
</dbReference>
<dbReference type="SUPFAM" id="SSF52540">
    <property type="entry name" value="P-loop containing nucleoside triphosphate hydrolases"/>
    <property type="match status" value="1"/>
</dbReference>
<name>A0A387B3L6_9MICO</name>
<organism evidence="5 6">
    <name type="scientific">Protaetiibacter intestinalis</name>
    <dbReference type="NCBI Taxonomy" id="2419774"/>
    <lineage>
        <taxon>Bacteria</taxon>
        <taxon>Bacillati</taxon>
        <taxon>Actinomycetota</taxon>
        <taxon>Actinomycetes</taxon>
        <taxon>Micrococcales</taxon>
        <taxon>Microbacteriaceae</taxon>
        <taxon>Protaetiibacter</taxon>
    </lineage>
</organism>
<dbReference type="RefSeq" id="WP_120761364.1">
    <property type="nucleotide sequence ID" value="NZ_CP032630.1"/>
</dbReference>
<sequence>MSAVSEPDALVGRAADLERISSLLTSGGALLRGPAGIGKSAILRRIARDRAESGRVVGIEGNEASGAVPFGPFAQVLTGRDPGAGPEPIDRAAAVRDALEGTTLLVVDDAHRLDAASAGLVHRLADEGVTLLVAVRAGEQLPPAIESLWTRGLLTSHEVTPLDAEAIEAYTASRLGGPVDAGLVRALRHASGGVPLYARELLRGGLDSGAIRHHRGVWVLRGQLTAGGGLASALRDHLGSQPPGIRRAVHCLALTEPIGLELMASLMTEAELERAELEGLLRIDGDAEHAVVRLGHPLYRSVVTAELTLSRRRRLADLLLRSVDRLGTEVDPTLLARWRLERGDDRSPDEWLQAAHRVTPTDLTLAEAFVRAAVAAGGGPAALLALASLLTHQHRLEEAETVFGELAAIPVPPEVRIAIASVEAFLLAMPGQRPDAALDLIAEVTASAGFSPELESARALALWRSGRIVDSIPIGRAVARDPAASVVARTSAALTVCSAEIYALRFSDGEFGVDLTLMDELVARARTELPEGPESAALVRGSRATMPIPDLPAGLRLSAEGAQRALMNGDDGVRAQFAMLHGWMLAVSGDLLASLEELTEAHAGHGVWVPTTLPWLRSSLVRVLSATGAAAEARQLLEEIEASPRAALYDPDVALARAAVHEAEGDADTALAVLRGATAASDEGGNRLRGDELWLRRLRLGDEAVAGEVHRRYRRREGPAAAAVASHAAAVRDRDLRAIPRAVGALADAGLLWDAAEAQADLVRRLRATGDAPATWAAVERLVVLLGRTRGLALTSVTGELHATLTPREREVAGLAASLSDREVAERLGISVRTAQTHLTHVYAKLRISGRAELGRHLAEHAGGTEEVG</sequence>
<dbReference type="OrthoDB" id="3197423at2"/>
<dbReference type="InterPro" id="IPR041664">
    <property type="entry name" value="AAA_16"/>
</dbReference>
<dbReference type="EMBL" id="CP032630">
    <property type="protein sequence ID" value="AYF97013.1"/>
    <property type="molecule type" value="Genomic_DNA"/>
</dbReference>
<dbReference type="InterPro" id="IPR036388">
    <property type="entry name" value="WH-like_DNA-bd_sf"/>
</dbReference>
<dbReference type="InterPro" id="IPR003593">
    <property type="entry name" value="AAA+_ATPase"/>
</dbReference>
<dbReference type="InterPro" id="IPR027417">
    <property type="entry name" value="P-loop_NTPase"/>
</dbReference>
<keyword evidence="3" id="KW-0804">Transcription</keyword>
<evidence type="ECO:0000259" key="4">
    <source>
        <dbReference type="PROSITE" id="PS50043"/>
    </source>
</evidence>
<proteinExistence type="predicted"/>
<keyword evidence="1" id="KW-0805">Transcription regulation</keyword>
<keyword evidence="2" id="KW-0238">DNA-binding</keyword>
<gene>
    <name evidence="5" type="ORF">D7I47_01250</name>
</gene>
<dbReference type="CDD" id="cd06170">
    <property type="entry name" value="LuxR_C_like"/>
    <property type="match status" value="1"/>
</dbReference>
<dbReference type="GO" id="GO:0003677">
    <property type="term" value="F:DNA binding"/>
    <property type="evidence" value="ECO:0007669"/>
    <property type="project" value="UniProtKB-KW"/>
</dbReference>